<sequence length="81" mass="8643">MNGPETAREHPYDPEPGDMVVDASGHVGRVMGHEGPNYQLRHPEGGREWKAASGTLRPATQAEVLSAAVSAANQRSRGEIP</sequence>
<name>A0ABQ2LJ62_9ACTN</name>
<proteinExistence type="predicted"/>
<comment type="caution">
    <text evidence="2">The sequence shown here is derived from an EMBL/GenBank/DDBJ whole genome shotgun (WGS) entry which is preliminary data.</text>
</comment>
<evidence type="ECO:0000256" key="1">
    <source>
        <dbReference type="SAM" id="MobiDB-lite"/>
    </source>
</evidence>
<dbReference type="Proteomes" id="UP000656881">
    <property type="component" value="Unassembled WGS sequence"/>
</dbReference>
<reference evidence="3" key="1">
    <citation type="journal article" date="2019" name="Int. J. Syst. Evol. Microbiol.">
        <title>The Global Catalogue of Microorganisms (GCM) 10K type strain sequencing project: providing services to taxonomists for standard genome sequencing and annotation.</title>
        <authorList>
            <consortium name="The Broad Institute Genomics Platform"/>
            <consortium name="The Broad Institute Genome Sequencing Center for Infectious Disease"/>
            <person name="Wu L."/>
            <person name="Ma J."/>
        </authorList>
    </citation>
    <scope>NUCLEOTIDE SEQUENCE [LARGE SCALE GENOMIC DNA]</scope>
    <source>
        <strain evidence="3">CGMCC 4.7349</strain>
    </source>
</reference>
<evidence type="ECO:0008006" key="4">
    <source>
        <dbReference type="Google" id="ProtNLM"/>
    </source>
</evidence>
<dbReference type="EMBL" id="BMNG01000001">
    <property type="protein sequence ID" value="GGO35707.1"/>
    <property type="molecule type" value="Genomic_DNA"/>
</dbReference>
<feature type="compositionally biased region" description="Basic and acidic residues" evidence="1">
    <location>
        <begin position="1"/>
        <end position="13"/>
    </location>
</feature>
<keyword evidence="3" id="KW-1185">Reference proteome</keyword>
<organism evidence="2 3">
    <name type="scientific">Streptomyces lasiicapitis</name>
    <dbReference type="NCBI Taxonomy" id="1923961"/>
    <lineage>
        <taxon>Bacteria</taxon>
        <taxon>Bacillati</taxon>
        <taxon>Actinomycetota</taxon>
        <taxon>Actinomycetes</taxon>
        <taxon>Kitasatosporales</taxon>
        <taxon>Streptomycetaceae</taxon>
        <taxon>Streptomyces</taxon>
    </lineage>
</organism>
<protein>
    <recommendedName>
        <fullName evidence="4">DUF1918 domain-containing protein</fullName>
    </recommendedName>
</protein>
<accession>A0ABQ2LJ62</accession>
<evidence type="ECO:0000313" key="3">
    <source>
        <dbReference type="Proteomes" id="UP000656881"/>
    </source>
</evidence>
<evidence type="ECO:0000313" key="2">
    <source>
        <dbReference type="EMBL" id="GGO35707.1"/>
    </source>
</evidence>
<feature type="region of interest" description="Disordered" evidence="1">
    <location>
        <begin position="1"/>
        <end position="44"/>
    </location>
</feature>
<gene>
    <name evidence="2" type="ORF">GCM10012286_06750</name>
</gene>